<accession>A0A1Y1YFE9</accession>
<evidence type="ECO:0000313" key="8">
    <source>
        <dbReference type="EMBL" id="ORX96729.1"/>
    </source>
</evidence>
<dbReference type="Proteomes" id="UP000193498">
    <property type="component" value="Unassembled WGS sequence"/>
</dbReference>
<protein>
    <submittedName>
        <fullName evidence="8">Uncharacterized protein</fullName>
    </submittedName>
</protein>
<keyword evidence="4" id="KW-0508">mRNA splicing</keyword>
<dbReference type="GO" id="GO:0008380">
    <property type="term" value="P:RNA splicing"/>
    <property type="evidence" value="ECO:0007669"/>
    <property type="project" value="UniProtKB-KW"/>
</dbReference>
<dbReference type="STRING" id="1314790.A0A1Y1YFE9"/>
<dbReference type="GO" id="GO:0000381">
    <property type="term" value="P:regulation of alternative mRNA splicing, via spliceosome"/>
    <property type="evidence" value="ECO:0007669"/>
    <property type="project" value="InterPro"/>
</dbReference>
<dbReference type="Pfam" id="PF17098">
    <property type="entry name" value="Wtap"/>
    <property type="match status" value="1"/>
</dbReference>
<comment type="subcellular location">
    <subcellularLocation>
        <location evidence="1">Nucleus</location>
    </subcellularLocation>
</comment>
<evidence type="ECO:0000256" key="4">
    <source>
        <dbReference type="ARBA" id="ARBA00023187"/>
    </source>
</evidence>
<dbReference type="GO" id="GO:0016556">
    <property type="term" value="P:mRNA modification"/>
    <property type="evidence" value="ECO:0007669"/>
    <property type="project" value="InterPro"/>
</dbReference>
<keyword evidence="3" id="KW-0507">mRNA processing</keyword>
<keyword evidence="5" id="KW-0539">Nucleus</keyword>
<dbReference type="PANTHER" id="PTHR15217">
    <property type="entry name" value="WILMS' TUMOR 1-ASSOCIATING PROTEIN"/>
    <property type="match status" value="1"/>
</dbReference>
<evidence type="ECO:0000256" key="7">
    <source>
        <dbReference type="SAM" id="MobiDB-lite"/>
    </source>
</evidence>
<gene>
    <name evidence="8" type="ORF">K493DRAFT_350551</name>
</gene>
<comment type="caution">
    <text evidence="8">The sequence shown here is derived from an EMBL/GenBank/DDBJ whole genome shotgun (WGS) entry which is preliminary data.</text>
</comment>
<keyword evidence="9" id="KW-1185">Reference proteome</keyword>
<dbReference type="InterPro" id="IPR033757">
    <property type="entry name" value="WTAP"/>
</dbReference>
<sequence>MSSDKPSRKRAYPGEPPSSEMENKRHRGSFHALDNAQQPVTEIDHSEAPSPSREKQAQVGSDDKCKCPSGDEDIDNTLEDLQTLAQNLLPETYDIKRKFLDPTIHALFTSMKKELEKKALKILQLTEELEAVKFSPSSLTGKRLLAKCRSLQQENEGLGKRMCQGRVAQYELEISMQRKLIDSLKEKIRGNRTVNANNPNTKSDHWIEHLDTEVESLQSRLLNLQSRADACSNNHPPNTTTEPR</sequence>
<feature type="compositionally biased region" description="Basic and acidic residues" evidence="7">
    <location>
        <begin position="42"/>
        <end position="66"/>
    </location>
</feature>
<evidence type="ECO:0000256" key="2">
    <source>
        <dbReference type="ARBA" id="ARBA00010313"/>
    </source>
</evidence>
<dbReference type="PANTHER" id="PTHR15217:SF0">
    <property type="entry name" value="PRE-MRNA-SPLICING REGULATOR WTAP"/>
    <property type="match status" value="1"/>
</dbReference>
<name>A0A1Y1YFE9_9FUNG</name>
<dbReference type="AlphaFoldDB" id="A0A1Y1YFE9"/>
<proteinExistence type="inferred from homology"/>
<keyword evidence="6" id="KW-0175">Coiled coil</keyword>
<evidence type="ECO:0000256" key="3">
    <source>
        <dbReference type="ARBA" id="ARBA00022664"/>
    </source>
</evidence>
<dbReference type="GO" id="GO:0006397">
    <property type="term" value="P:mRNA processing"/>
    <property type="evidence" value="ECO:0007669"/>
    <property type="project" value="UniProtKB-KW"/>
</dbReference>
<dbReference type="OrthoDB" id="3366661at2759"/>
<evidence type="ECO:0000313" key="9">
    <source>
        <dbReference type="Proteomes" id="UP000193498"/>
    </source>
</evidence>
<comment type="similarity">
    <text evidence="2">Belongs to the fl(2)d family.</text>
</comment>
<feature type="coiled-coil region" evidence="6">
    <location>
        <begin position="167"/>
        <end position="234"/>
    </location>
</feature>
<reference evidence="8 9" key="1">
    <citation type="submission" date="2016-07" db="EMBL/GenBank/DDBJ databases">
        <title>Pervasive Adenine N6-methylation of Active Genes in Fungi.</title>
        <authorList>
            <consortium name="DOE Joint Genome Institute"/>
            <person name="Mondo S.J."/>
            <person name="Dannebaum R.O."/>
            <person name="Kuo R.C."/>
            <person name="Labutti K."/>
            <person name="Haridas S."/>
            <person name="Kuo A."/>
            <person name="Salamov A."/>
            <person name="Ahrendt S.R."/>
            <person name="Lipzen A."/>
            <person name="Sullivan W."/>
            <person name="Andreopoulos W.B."/>
            <person name="Clum A."/>
            <person name="Lindquist E."/>
            <person name="Daum C."/>
            <person name="Ramamoorthy G.K."/>
            <person name="Gryganskyi A."/>
            <person name="Culley D."/>
            <person name="Magnuson J.K."/>
            <person name="James T.Y."/>
            <person name="O'Malley M.A."/>
            <person name="Stajich J.E."/>
            <person name="Spatafora J.W."/>
            <person name="Visel A."/>
            <person name="Grigoriev I.V."/>
        </authorList>
    </citation>
    <scope>NUCLEOTIDE SEQUENCE [LARGE SCALE GENOMIC DNA]</scope>
    <source>
        <strain evidence="8 9">CBS 931.73</strain>
    </source>
</reference>
<dbReference type="InParanoid" id="A0A1Y1YFE9"/>
<evidence type="ECO:0000256" key="6">
    <source>
        <dbReference type="SAM" id="Coils"/>
    </source>
</evidence>
<evidence type="ECO:0000256" key="1">
    <source>
        <dbReference type="ARBA" id="ARBA00004123"/>
    </source>
</evidence>
<evidence type="ECO:0000256" key="5">
    <source>
        <dbReference type="ARBA" id="ARBA00023242"/>
    </source>
</evidence>
<dbReference type="EMBL" id="MCFE01000147">
    <property type="protein sequence ID" value="ORX96729.1"/>
    <property type="molecule type" value="Genomic_DNA"/>
</dbReference>
<feature type="region of interest" description="Disordered" evidence="7">
    <location>
        <begin position="1"/>
        <end position="71"/>
    </location>
</feature>
<dbReference type="GO" id="GO:0005634">
    <property type="term" value="C:nucleus"/>
    <property type="evidence" value="ECO:0007669"/>
    <property type="project" value="UniProtKB-SubCell"/>
</dbReference>
<organism evidence="8 9">
    <name type="scientific">Basidiobolus meristosporus CBS 931.73</name>
    <dbReference type="NCBI Taxonomy" id="1314790"/>
    <lineage>
        <taxon>Eukaryota</taxon>
        <taxon>Fungi</taxon>
        <taxon>Fungi incertae sedis</taxon>
        <taxon>Zoopagomycota</taxon>
        <taxon>Entomophthoromycotina</taxon>
        <taxon>Basidiobolomycetes</taxon>
        <taxon>Basidiobolales</taxon>
        <taxon>Basidiobolaceae</taxon>
        <taxon>Basidiobolus</taxon>
    </lineage>
</organism>